<dbReference type="Proteomes" id="UP000011651">
    <property type="component" value="Unassembled WGS sequence"/>
</dbReference>
<dbReference type="SUPFAM" id="SSF51430">
    <property type="entry name" value="NAD(P)-linked oxidoreductase"/>
    <property type="match status" value="1"/>
</dbReference>
<feature type="domain" description="NADP-dependent oxidoreductase" evidence="2">
    <location>
        <begin position="29"/>
        <end position="320"/>
    </location>
</feature>
<dbReference type="Pfam" id="PF00248">
    <property type="entry name" value="Aldo_ket_red"/>
    <property type="match status" value="1"/>
</dbReference>
<dbReference type="InterPro" id="IPR050791">
    <property type="entry name" value="Aldo-Keto_reductase"/>
</dbReference>
<accession>L9U931</accession>
<evidence type="ECO:0000313" key="3">
    <source>
        <dbReference type="EMBL" id="ELY21131.1"/>
    </source>
</evidence>
<keyword evidence="1" id="KW-0560">Oxidoreductase</keyword>
<organism evidence="3 4">
    <name type="scientific">Vreelandella titanicae BH1</name>
    <dbReference type="NCBI Taxonomy" id="1204738"/>
    <lineage>
        <taxon>Bacteria</taxon>
        <taxon>Pseudomonadati</taxon>
        <taxon>Pseudomonadota</taxon>
        <taxon>Gammaproteobacteria</taxon>
        <taxon>Oceanospirillales</taxon>
        <taxon>Halomonadaceae</taxon>
        <taxon>Vreelandella</taxon>
    </lineage>
</organism>
<comment type="caution">
    <text evidence="3">The sequence shown here is derived from an EMBL/GenBank/DDBJ whole genome shotgun (WGS) entry which is preliminary data.</text>
</comment>
<dbReference type="EMBL" id="AOPO01000008">
    <property type="protein sequence ID" value="ELY21131.1"/>
    <property type="molecule type" value="Genomic_DNA"/>
</dbReference>
<proteinExistence type="predicted"/>
<evidence type="ECO:0000256" key="1">
    <source>
        <dbReference type="ARBA" id="ARBA00023002"/>
    </source>
</evidence>
<reference evidence="3 4" key="1">
    <citation type="journal article" date="2013" name="Genome Announc.">
        <title>Draft Genome of the Marine Gammaproteobacterium Halomonas titanicae.</title>
        <authorList>
            <person name="Sanchez-Porro C."/>
            <person name="de la Haba R.R."/>
            <person name="Cruz-Hernandez N."/>
            <person name="Gonzalez J.M."/>
            <person name="Reyes-Guirao C."/>
            <person name="Navarro-Sampedro L."/>
            <person name="Carballo M."/>
            <person name="Ventosa A."/>
        </authorList>
    </citation>
    <scope>NUCLEOTIDE SEQUENCE [LARGE SCALE GENOMIC DNA]</scope>
    <source>
        <strain evidence="3 4">BH1</strain>
    </source>
</reference>
<dbReference type="AlphaFoldDB" id="L9U931"/>
<protein>
    <submittedName>
        <fullName evidence="3">Aldo/keto reductase</fullName>
    </submittedName>
</protein>
<dbReference type="CDD" id="cd19076">
    <property type="entry name" value="AKR_AKR13A_13D"/>
    <property type="match status" value="1"/>
</dbReference>
<dbReference type="InterPro" id="IPR023210">
    <property type="entry name" value="NADP_OxRdtase_dom"/>
</dbReference>
<dbReference type="PANTHER" id="PTHR43625">
    <property type="entry name" value="AFLATOXIN B1 ALDEHYDE REDUCTASE"/>
    <property type="match status" value="1"/>
</dbReference>
<gene>
    <name evidence="3" type="ORF">HALTITAN_2005</name>
</gene>
<dbReference type="GO" id="GO:0016491">
    <property type="term" value="F:oxidoreductase activity"/>
    <property type="evidence" value="ECO:0007669"/>
    <property type="project" value="UniProtKB-KW"/>
</dbReference>
<sequence>MMSHGFVSNDRRHSMQKRTLGTDLTVSAIGLGCMGMSEFYGPRDDSESLRVLARAVELGIDFFDTADMYGPHHNEELIGRFLASHKPNVRIATKFGIVRNPGEYQRSLDSSAHYARQACEASLKRLGIEQIDLYYVHRVNPETPIEETMEGLAQLVKEGKIAHIGLCEVSDETLRRAHAVHPVTAVQTEYSLWTRDVEQAVLPTCKELGIGFVPYSPLGRGFLTGRFQENADFGEDDFRSNLPRFSEQAMDSNRRIAEVIGDMAALKGCTPAQLSLAWLLSKGDNIVPIPGTKRLRYLEENAAAASITLTTDEQQQLEAATARLPVIGERYTPEGMKGVNS</sequence>
<dbReference type="GO" id="GO:0005737">
    <property type="term" value="C:cytoplasm"/>
    <property type="evidence" value="ECO:0007669"/>
    <property type="project" value="TreeGrafter"/>
</dbReference>
<dbReference type="Gene3D" id="3.20.20.100">
    <property type="entry name" value="NADP-dependent oxidoreductase domain"/>
    <property type="match status" value="1"/>
</dbReference>
<evidence type="ECO:0000259" key="2">
    <source>
        <dbReference type="Pfam" id="PF00248"/>
    </source>
</evidence>
<evidence type="ECO:0000313" key="4">
    <source>
        <dbReference type="Proteomes" id="UP000011651"/>
    </source>
</evidence>
<dbReference type="PANTHER" id="PTHR43625:SF40">
    <property type="entry name" value="ALDO-KETO REDUCTASE YAKC [NADP(+)]"/>
    <property type="match status" value="1"/>
</dbReference>
<dbReference type="PATRIC" id="fig|1204738.3.peg.3008"/>
<name>L9U931_9GAMM</name>
<dbReference type="InterPro" id="IPR036812">
    <property type="entry name" value="NAD(P)_OxRdtase_dom_sf"/>
</dbReference>